<accession>A0AAD1G2P3</accession>
<evidence type="ECO:0000313" key="9">
    <source>
        <dbReference type="EMBL" id="RKS88231.1"/>
    </source>
</evidence>
<evidence type="ECO:0000313" key="10">
    <source>
        <dbReference type="Proteomes" id="UP000275727"/>
    </source>
</evidence>
<comment type="similarity">
    <text evidence="2">Belongs to the drug/metabolite transporter (DMT) superfamily. 10 TMS drug/metabolite exporter (DME) (TC 2.A.7.3) family.</text>
</comment>
<keyword evidence="5 6" id="KW-0472">Membrane</keyword>
<evidence type="ECO:0000256" key="1">
    <source>
        <dbReference type="ARBA" id="ARBA00004141"/>
    </source>
</evidence>
<reference evidence="9 11" key="2">
    <citation type="submission" date="2018-10" db="EMBL/GenBank/DDBJ databases">
        <title>Genomic Encyclopedia of Type Strains, Phase IV (KMG-IV): sequencing the most valuable type-strain genomes for metagenomic binning, comparative biology and taxonomic classification.</title>
        <authorList>
            <person name="Goeker M."/>
        </authorList>
    </citation>
    <scope>NUCLEOTIDE SEQUENCE [LARGE SCALE GENOMIC DNA]</scope>
    <source>
        <strain evidence="9 11">DSM 19791</strain>
    </source>
</reference>
<sequence>MRPSSAPPMLLAFLAIALLCAMDAAIKLGAQTHAIITVTFMRYAAGVLFALPLLRFGKVSFSRDALQGHAVRGLVIAAAAYLFFYGLWAIPIAEAIAISFIAPLLVPLIARVLLGERMRAINVAACFIGFGGVLMTVTGHADVPTPNRTEGIAAVFVSAVLYALSIVLLRQRATRDDPQVISILAAAFPALYTAPFALFAAPLPTSGTLPLFGLMGALGTSGTLLLAFAYARAEAQKLVVLEYTALGWGALFGWWLFSEHVRPEVVLGGGIVAGACLMVAWSGRRKAVAV</sequence>
<feature type="transmembrane region" description="Helical" evidence="6">
    <location>
        <begin position="209"/>
        <end position="231"/>
    </location>
</feature>
<keyword evidence="11" id="KW-1185">Reference proteome</keyword>
<dbReference type="AlphaFoldDB" id="A0AAD1G2P3"/>
<organism evidence="8 10">
    <name type="scientific">Sphingosinicella microcystinivorans</name>
    <dbReference type="NCBI Taxonomy" id="335406"/>
    <lineage>
        <taxon>Bacteria</taxon>
        <taxon>Pseudomonadati</taxon>
        <taxon>Pseudomonadota</taxon>
        <taxon>Alphaproteobacteria</taxon>
        <taxon>Sphingomonadales</taxon>
        <taxon>Sphingosinicellaceae</taxon>
        <taxon>Sphingosinicella</taxon>
    </lineage>
</organism>
<keyword evidence="3 6" id="KW-0812">Transmembrane</keyword>
<evidence type="ECO:0000256" key="4">
    <source>
        <dbReference type="ARBA" id="ARBA00022989"/>
    </source>
</evidence>
<dbReference type="PANTHER" id="PTHR22911:SF6">
    <property type="entry name" value="SOLUTE CARRIER FAMILY 35 MEMBER G1"/>
    <property type="match status" value="1"/>
</dbReference>
<dbReference type="Pfam" id="PF00892">
    <property type="entry name" value="EamA"/>
    <property type="match status" value="2"/>
</dbReference>
<comment type="subcellular location">
    <subcellularLocation>
        <location evidence="1">Membrane</location>
        <topology evidence="1">Multi-pass membrane protein</topology>
    </subcellularLocation>
</comment>
<feature type="transmembrane region" description="Helical" evidence="6">
    <location>
        <begin position="96"/>
        <end position="114"/>
    </location>
</feature>
<dbReference type="PANTHER" id="PTHR22911">
    <property type="entry name" value="ACYL-MALONYL CONDENSING ENZYME-RELATED"/>
    <property type="match status" value="1"/>
</dbReference>
<evidence type="ECO:0000256" key="2">
    <source>
        <dbReference type="ARBA" id="ARBA00009853"/>
    </source>
</evidence>
<dbReference type="Proteomes" id="UP000275727">
    <property type="component" value="Chromosome"/>
</dbReference>
<feature type="transmembrane region" description="Helical" evidence="6">
    <location>
        <begin position="39"/>
        <end position="57"/>
    </location>
</feature>
<feature type="transmembrane region" description="Helical" evidence="6">
    <location>
        <begin position="69"/>
        <end position="90"/>
    </location>
</feature>
<evidence type="ECO:0000259" key="7">
    <source>
        <dbReference type="Pfam" id="PF00892"/>
    </source>
</evidence>
<feature type="transmembrane region" description="Helical" evidence="6">
    <location>
        <begin position="238"/>
        <end position="257"/>
    </location>
</feature>
<proteinExistence type="inferred from homology"/>
<reference evidence="8 10" key="1">
    <citation type="submission" date="2018-06" db="EMBL/GenBank/DDBJ databases">
        <title>Complete Genome Sequence of the Microcystin-Degrading Bacterium Sphingosinicella microcystinivorans Strain B-9.</title>
        <authorList>
            <person name="Jin H."/>
            <person name="Nishizawa T."/>
            <person name="Guo Y."/>
            <person name="Nishizawa A."/>
            <person name="Park H."/>
            <person name="Kato H."/>
            <person name="Tsuji K."/>
            <person name="Harada K."/>
        </authorList>
    </citation>
    <scope>NUCLEOTIDE SEQUENCE [LARGE SCALE GENOMIC DNA]</scope>
    <source>
        <strain evidence="8 10">B9</strain>
    </source>
</reference>
<keyword evidence="4 6" id="KW-1133">Transmembrane helix</keyword>
<feature type="domain" description="EamA" evidence="7">
    <location>
        <begin position="151"/>
        <end position="280"/>
    </location>
</feature>
<dbReference type="KEGG" id="smic:SmB9_37010"/>
<evidence type="ECO:0000313" key="11">
    <source>
        <dbReference type="Proteomes" id="UP000276029"/>
    </source>
</evidence>
<dbReference type="EMBL" id="AP018711">
    <property type="protein sequence ID" value="BBE36043.1"/>
    <property type="molecule type" value="Genomic_DNA"/>
</dbReference>
<dbReference type="GO" id="GO:0016020">
    <property type="term" value="C:membrane"/>
    <property type="evidence" value="ECO:0007669"/>
    <property type="project" value="UniProtKB-SubCell"/>
</dbReference>
<name>A0AAD1G2P3_SPHMI</name>
<protein>
    <submittedName>
        <fullName evidence="9">S-adenosylmethionine uptake transporter</fullName>
    </submittedName>
</protein>
<feature type="transmembrane region" description="Helical" evidence="6">
    <location>
        <begin position="181"/>
        <end position="203"/>
    </location>
</feature>
<feature type="transmembrane region" description="Helical" evidence="6">
    <location>
        <begin position="151"/>
        <end position="169"/>
    </location>
</feature>
<dbReference type="SUPFAM" id="SSF103481">
    <property type="entry name" value="Multidrug resistance efflux transporter EmrE"/>
    <property type="match status" value="2"/>
</dbReference>
<dbReference type="EMBL" id="RBWX01000009">
    <property type="protein sequence ID" value="RKS88231.1"/>
    <property type="molecule type" value="Genomic_DNA"/>
</dbReference>
<gene>
    <name evidence="9" type="ORF">DFR51_2879</name>
    <name evidence="8" type="ORF">SmB9_37010</name>
</gene>
<dbReference type="InterPro" id="IPR037185">
    <property type="entry name" value="EmrE-like"/>
</dbReference>
<evidence type="ECO:0000256" key="6">
    <source>
        <dbReference type="SAM" id="Phobius"/>
    </source>
</evidence>
<evidence type="ECO:0000313" key="8">
    <source>
        <dbReference type="EMBL" id="BBE36043.1"/>
    </source>
</evidence>
<feature type="transmembrane region" description="Helical" evidence="6">
    <location>
        <begin position="121"/>
        <end position="139"/>
    </location>
</feature>
<feature type="transmembrane region" description="Helical" evidence="6">
    <location>
        <begin position="263"/>
        <end position="281"/>
    </location>
</feature>
<dbReference type="InterPro" id="IPR000620">
    <property type="entry name" value="EamA_dom"/>
</dbReference>
<dbReference type="RefSeq" id="WP_121052272.1">
    <property type="nucleotide sequence ID" value="NZ_AP018711.1"/>
</dbReference>
<feature type="domain" description="EamA" evidence="7">
    <location>
        <begin position="9"/>
        <end position="137"/>
    </location>
</feature>
<evidence type="ECO:0000256" key="5">
    <source>
        <dbReference type="ARBA" id="ARBA00023136"/>
    </source>
</evidence>
<dbReference type="Proteomes" id="UP000276029">
    <property type="component" value="Unassembled WGS sequence"/>
</dbReference>
<evidence type="ECO:0000256" key="3">
    <source>
        <dbReference type="ARBA" id="ARBA00022692"/>
    </source>
</evidence>